<dbReference type="PROSITE" id="PS51683">
    <property type="entry name" value="SAM_OMT_II"/>
    <property type="match status" value="1"/>
</dbReference>
<keyword evidence="7" id="KW-1185">Reference proteome</keyword>
<organism evidence="6 7">
    <name type="scientific">Monosporascus cannonballus</name>
    <dbReference type="NCBI Taxonomy" id="155416"/>
    <lineage>
        <taxon>Eukaryota</taxon>
        <taxon>Fungi</taxon>
        <taxon>Dikarya</taxon>
        <taxon>Ascomycota</taxon>
        <taxon>Pezizomycotina</taxon>
        <taxon>Sordariomycetes</taxon>
        <taxon>Xylariomycetidae</taxon>
        <taxon>Xylariales</taxon>
        <taxon>Xylariales incertae sedis</taxon>
        <taxon>Monosporascus</taxon>
    </lineage>
</organism>
<protein>
    <recommendedName>
        <fullName evidence="5">O-methyltransferase C-terminal domain-containing protein</fullName>
    </recommendedName>
</protein>
<dbReference type="Proteomes" id="UP000294003">
    <property type="component" value="Unassembled WGS sequence"/>
</dbReference>
<dbReference type="SUPFAM" id="SSF46785">
    <property type="entry name" value="Winged helix' DNA-binding domain"/>
    <property type="match status" value="1"/>
</dbReference>
<dbReference type="SUPFAM" id="SSF53335">
    <property type="entry name" value="S-adenosyl-L-methionine-dependent methyltransferases"/>
    <property type="match status" value="1"/>
</dbReference>
<dbReference type="InterPro" id="IPR036390">
    <property type="entry name" value="WH_DNA-bd_sf"/>
</dbReference>
<accession>A0ABY0HNI8</accession>
<gene>
    <name evidence="6" type="ORF">DL762_000156</name>
</gene>
<keyword evidence="1" id="KW-0489">Methyltransferase</keyword>
<keyword evidence="2" id="KW-0808">Transferase</keyword>
<evidence type="ECO:0000256" key="3">
    <source>
        <dbReference type="ARBA" id="ARBA00022691"/>
    </source>
</evidence>
<evidence type="ECO:0000256" key="1">
    <source>
        <dbReference type="ARBA" id="ARBA00022603"/>
    </source>
</evidence>
<feature type="region of interest" description="Disordered" evidence="4">
    <location>
        <begin position="382"/>
        <end position="408"/>
    </location>
</feature>
<dbReference type="Gene3D" id="1.10.10.10">
    <property type="entry name" value="Winged helix-like DNA-binding domain superfamily/Winged helix DNA-binding domain"/>
    <property type="match status" value="1"/>
</dbReference>
<dbReference type="PANTHER" id="PTHR43712">
    <property type="entry name" value="PUTATIVE (AFU_ORTHOLOGUE AFUA_4G14580)-RELATED"/>
    <property type="match status" value="1"/>
</dbReference>
<feature type="compositionally biased region" description="Basic and acidic residues" evidence="4">
    <location>
        <begin position="386"/>
        <end position="399"/>
    </location>
</feature>
<sequence length="468" mass="52050">MTDSQLTLNELAAKITELSASLTRQMTEKNIPAPTLAADSPVKYADMTADMFVTRQLLTDALNDMWYLSQGPSESIYNYVHNVIPDASALNVLNHFDFWSAVPLDGSASYEEIAKHTSLPQDVVYRIMQHAVTLRLFAETEPGKSSSRIQHTSRSAALAKQAGLRALVSSVLDISSAPMMVLNQALDRYSRGKSELTQEMSETAFALFHSGGTFSGKHRNSWEFLENDGEGERRGWRQRRFVEFMAYVKEIFHLEGIVLDALDWKAAGNAKLVDQVGGSAGADAFMLARNFPDLTIVVQDMPKVKPVFEADVPEELKSRVSFVEHDLLRPQPVQADIFMLKLILHDYPEPEAARILRALVPALRPGNRVVVIEYIGKVADDGDGAADSKEEDKDSEGKEGPPPQALPRSIQQMGTATDLRMMALFNAKERPAESYRDIFRAADERFEVVSLKANPITFFAVIEAVWRG</sequence>
<dbReference type="InterPro" id="IPR029063">
    <property type="entry name" value="SAM-dependent_MTases_sf"/>
</dbReference>
<comment type="caution">
    <text evidence="6">The sequence shown here is derived from an EMBL/GenBank/DDBJ whole genome shotgun (WGS) entry which is preliminary data.</text>
</comment>
<dbReference type="Pfam" id="PF00891">
    <property type="entry name" value="Methyltransf_2"/>
    <property type="match status" value="1"/>
</dbReference>
<dbReference type="InterPro" id="IPR036388">
    <property type="entry name" value="WH-like_DNA-bd_sf"/>
</dbReference>
<dbReference type="EMBL" id="QJNS01000003">
    <property type="protein sequence ID" value="RYO95273.1"/>
    <property type="molecule type" value="Genomic_DNA"/>
</dbReference>
<evidence type="ECO:0000259" key="5">
    <source>
        <dbReference type="Pfam" id="PF00891"/>
    </source>
</evidence>
<reference evidence="6 7" key="1">
    <citation type="submission" date="2018-06" db="EMBL/GenBank/DDBJ databases">
        <title>Complete Genomes of Monosporascus.</title>
        <authorList>
            <person name="Robinson A.J."/>
            <person name="Natvig D.O."/>
        </authorList>
    </citation>
    <scope>NUCLEOTIDE SEQUENCE [LARGE SCALE GENOMIC DNA]</scope>
    <source>
        <strain evidence="6 7">CBS 609.92</strain>
    </source>
</reference>
<dbReference type="PANTHER" id="PTHR43712:SF12">
    <property type="entry name" value="STERIGMATOCYSTIN 8-O-METHYLTRANSFERASE"/>
    <property type="match status" value="1"/>
</dbReference>
<dbReference type="Gene3D" id="3.40.50.150">
    <property type="entry name" value="Vaccinia Virus protein VP39"/>
    <property type="match status" value="1"/>
</dbReference>
<name>A0ABY0HNI8_9PEZI</name>
<keyword evidence="3" id="KW-0949">S-adenosyl-L-methionine</keyword>
<evidence type="ECO:0000256" key="2">
    <source>
        <dbReference type="ARBA" id="ARBA00022679"/>
    </source>
</evidence>
<dbReference type="InterPro" id="IPR001077">
    <property type="entry name" value="COMT_C"/>
</dbReference>
<feature type="domain" description="O-methyltransferase C-terminal" evidence="5">
    <location>
        <begin position="244"/>
        <end position="382"/>
    </location>
</feature>
<proteinExistence type="predicted"/>
<dbReference type="InterPro" id="IPR016461">
    <property type="entry name" value="COMT-like"/>
</dbReference>
<evidence type="ECO:0000313" key="7">
    <source>
        <dbReference type="Proteomes" id="UP000294003"/>
    </source>
</evidence>
<evidence type="ECO:0000313" key="6">
    <source>
        <dbReference type="EMBL" id="RYO95273.1"/>
    </source>
</evidence>
<evidence type="ECO:0000256" key="4">
    <source>
        <dbReference type="SAM" id="MobiDB-lite"/>
    </source>
</evidence>